<dbReference type="GO" id="GO:0005524">
    <property type="term" value="F:ATP binding"/>
    <property type="evidence" value="ECO:0007669"/>
    <property type="project" value="UniProtKB-KW"/>
</dbReference>
<dbReference type="SUPFAM" id="SSF52540">
    <property type="entry name" value="P-loop containing nucleoside triphosphate hydrolases"/>
    <property type="match status" value="1"/>
</dbReference>
<dbReference type="PANTHER" id="PTHR43820:SF2">
    <property type="entry name" value="ABC TRANSPORTER ATP-BINDING PROTEIN"/>
    <property type="match status" value="1"/>
</dbReference>
<protein>
    <submittedName>
        <fullName evidence="7">Branched-chain amino acid ABC transporter ATP-binding protein</fullName>
    </submittedName>
</protein>
<dbReference type="CDD" id="cd03224">
    <property type="entry name" value="ABC_TM1139_LivF_branched"/>
    <property type="match status" value="1"/>
</dbReference>
<dbReference type="GO" id="GO:0015807">
    <property type="term" value="P:L-amino acid transport"/>
    <property type="evidence" value="ECO:0007669"/>
    <property type="project" value="TreeGrafter"/>
</dbReference>
<dbReference type="RefSeq" id="WP_033674831.1">
    <property type="nucleotide sequence ID" value="NZ_JOTM01000009.1"/>
</dbReference>
<keyword evidence="4 7" id="KW-0067">ATP-binding</keyword>
<evidence type="ECO:0000256" key="2">
    <source>
        <dbReference type="ARBA" id="ARBA00022448"/>
    </source>
</evidence>
<comment type="similarity">
    <text evidence="1">Belongs to the ABC transporter superfamily.</text>
</comment>
<dbReference type="PROSITE" id="PS50893">
    <property type="entry name" value="ABC_TRANSPORTER_2"/>
    <property type="match status" value="1"/>
</dbReference>
<dbReference type="InterPro" id="IPR017871">
    <property type="entry name" value="ABC_transporter-like_CS"/>
</dbReference>
<dbReference type="PANTHER" id="PTHR43820">
    <property type="entry name" value="HIGH-AFFINITY BRANCHED-CHAIN AMINO ACID TRANSPORT ATP-BINDING PROTEIN LIVF"/>
    <property type="match status" value="1"/>
</dbReference>
<organism evidence="7 8">
    <name type="scientific">Bacillus gaemokensis</name>
    <dbReference type="NCBI Taxonomy" id="574375"/>
    <lineage>
        <taxon>Bacteria</taxon>
        <taxon>Bacillati</taxon>
        <taxon>Bacillota</taxon>
        <taxon>Bacilli</taxon>
        <taxon>Bacillales</taxon>
        <taxon>Bacillaceae</taxon>
        <taxon>Bacillus</taxon>
        <taxon>Bacillus cereus group</taxon>
    </lineage>
</organism>
<reference evidence="7 8" key="1">
    <citation type="submission" date="2014-06" db="EMBL/GenBank/DDBJ databases">
        <title>Draft genome sequence of Bacillus gaemokensis JCM 15801 (MCCC 1A00707).</title>
        <authorList>
            <person name="Lai Q."/>
            <person name="Liu Y."/>
            <person name="Shao Z."/>
        </authorList>
    </citation>
    <scope>NUCLEOTIDE SEQUENCE [LARGE SCALE GENOMIC DNA]</scope>
    <source>
        <strain evidence="7 8">JCM 15801</strain>
    </source>
</reference>
<dbReference type="AlphaFoldDB" id="A0A073KCD2"/>
<evidence type="ECO:0000313" key="7">
    <source>
        <dbReference type="EMBL" id="KEK24122.1"/>
    </source>
</evidence>
<dbReference type="InterPro" id="IPR027417">
    <property type="entry name" value="P-loop_NTPase"/>
</dbReference>
<dbReference type="OrthoDB" id="9776369at2"/>
<dbReference type="SMART" id="SM00382">
    <property type="entry name" value="AAA"/>
    <property type="match status" value="1"/>
</dbReference>
<comment type="caution">
    <text evidence="7">The sequence shown here is derived from an EMBL/GenBank/DDBJ whole genome shotgun (WGS) entry which is preliminary data.</text>
</comment>
<evidence type="ECO:0000256" key="5">
    <source>
        <dbReference type="ARBA" id="ARBA00022970"/>
    </source>
</evidence>
<evidence type="ECO:0000256" key="4">
    <source>
        <dbReference type="ARBA" id="ARBA00022840"/>
    </source>
</evidence>
<accession>A0A073KCD2</accession>
<evidence type="ECO:0000313" key="8">
    <source>
        <dbReference type="Proteomes" id="UP000027778"/>
    </source>
</evidence>
<gene>
    <name evidence="7" type="ORF">BAGA_29150</name>
</gene>
<dbReference type="PROSITE" id="PS00211">
    <property type="entry name" value="ABC_TRANSPORTER_1"/>
    <property type="match status" value="1"/>
</dbReference>
<dbReference type="Pfam" id="PF00005">
    <property type="entry name" value="ABC_tran"/>
    <property type="match status" value="1"/>
</dbReference>
<dbReference type="InterPro" id="IPR003439">
    <property type="entry name" value="ABC_transporter-like_ATP-bd"/>
</dbReference>
<keyword evidence="3" id="KW-0547">Nucleotide-binding</keyword>
<keyword evidence="8" id="KW-1185">Reference proteome</keyword>
<dbReference type="STRING" id="574375.AZF08_11640"/>
<keyword evidence="2" id="KW-0813">Transport</keyword>
<name>A0A073KCD2_9BACI</name>
<dbReference type="InterPro" id="IPR003593">
    <property type="entry name" value="AAA+_ATPase"/>
</dbReference>
<evidence type="ECO:0000256" key="1">
    <source>
        <dbReference type="ARBA" id="ARBA00005417"/>
    </source>
</evidence>
<dbReference type="GO" id="GO:0015658">
    <property type="term" value="F:branched-chain amino acid transmembrane transporter activity"/>
    <property type="evidence" value="ECO:0007669"/>
    <property type="project" value="TreeGrafter"/>
</dbReference>
<dbReference type="EMBL" id="JOTM01000009">
    <property type="protein sequence ID" value="KEK24122.1"/>
    <property type="molecule type" value="Genomic_DNA"/>
</dbReference>
<proteinExistence type="inferred from homology"/>
<dbReference type="Gene3D" id="3.40.50.300">
    <property type="entry name" value="P-loop containing nucleotide triphosphate hydrolases"/>
    <property type="match status" value="1"/>
</dbReference>
<dbReference type="Proteomes" id="UP000027778">
    <property type="component" value="Unassembled WGS sequence"/>
</dbReference>
<dbReference type="eggNOG" id="COG0410">
    <property type="taxonomic scope" value="Bacteria"/>
</dbReference>
<dbReference type="GO" id="GO:0016887">
    <property type="term" value="F:ATP hydrolysis activity"/>
    <property type="evidence" value="ECO:0007669"/>
    <property type="project" value="InterPro"/>
</dbReference>
<evidence type="ECO:0000256" key="3">
    <source>
        <dbReference type="ARBA" id="ARBA00022741"/>
    </source>
</evidence>
<feature type="domain" description="ABC transporter" evidence="6">
    <location>
        <begin position="4"/>
        <end position="233"/>
    </location>
</feature>
<dbReference type="InterPro" id="IPR052156">
    <property type="entry name" value="BCAA_Transport_ATP-bd_LivF"/>
</dbReference>
<keyword evidence="5" id="KW-0029">Amino-acid transport</keyword>
<evidence type="ECO:0000259" key="6">
    <source>
        <dbReference type="PROSITE" id="PS50893"/>
    </source>
</evidence>
<sequence>MTLLKVDNIETYLDQFHILQGVSLGVEKGTITVLFGRNGAGKTTTLRSIMGFHRISNGEIYYCDKKVNGLSTHLISRKGMGYVPENQGIFHDLTVEETFALAQTKKGTETTEKMEWMLDLFPDLKEYWYKKSGLLSGGQKQMLAISRAFINSDGLLLIDEPSKGLSPIMIEKLMLAILKMKEKTTALLVEQNFMMASQIGDYFYIMDNGKIVHNGPMNELKEDKETCHKYLGIS</sequence>